<protein>
    <submittedName>
        <fullName evidence="2">Uncharacterized protein</fullName>
    </submittedName>
</protein>
<dbReference type="AlphaFoldDB" id="A0A7X5YPQ3"/>
<evidence type="ECO:0000256" key="1">
    <source>
        <dbReference type="SAM" id="Phobius"/>
    </source>
</evidence>
<gene>
    <name evidence="2" type="ORF">GGQ87_002740</name>
</gene>
<keyword evidence="1" id="KW-0812">Transmembrane</keyword>
<feature type="transmembrane region" description="Helical" evidence="1">
    <location>
        <begin position="76"/>
        <end position="94"/>
    </location>
</feature>
<organism evidence="2 3">
    <name type="scientific">Brevundimonas alba</name>
    <dbReference type="NCBI Taxonomy" id="74314"/>
    <lineage>
        <taxon>Bacteria</taxon>
        <taxon>Pseudomonadati</taxon>
        <taxon>Pseudomonadota</taxon>
        <taxon>Alphaproteobacteria</taxon>
        <taxon>Caulobacterales</taxon>
        <taxon>Caulobacteraceae</taxon>
        <taxon>Brevundimonas</taxon>
    </lineage>
</organism>
<reference evidence="2 3" key="1">
    <citation type="submission" date="2020-03" db="EMBL/GenBank/DDBJ databases">
        <title>Genomic Encyclopedia of Type Strains, Phase IV (KMG-IV): sequencing the most valuable type-strain genomes for metagenomic binning, comparative biology and taxonomic classification.</title>
        <authorList>
            <person name="Goeker M."/>
        </authorList>
    </citation>
    <scope>NUCLEOTIDE SEQUENCE [LARGE SCALE GENOMIC DNA]</scope>
    <source>
        <strain evidence="2 3">DSM 4736</strain>
    </source>
</reference>
<keyword evidence="1" id="KW-0472">Membrane</keyword>
<evidence type="ECO:0000313" key="2">
    <source>
        <dbReference type="EMBL" id="NJC42445.1"/>
    </source>
</evidence>
<keyword evidence="1" id="KW-1133">Transmembrane helix</keyword>
<proteinExistence type="predicted"/>
<accession>A0A7X5YPQ3</accession>
<feature type="transmembrane region" description="Helical" evidence="1">
    <location>
        <begin position="14"/>
        <end position="34"/>
    </location>
</feature>
<evidence type="ECO:0000313" key="3">
    <source>
        <dbReference type="Proteomes" id="UP000587415"/>
    </source>
</evidence>
<dbReference type="EMBL" id="JAATJM010000002">
    <property type="protein sequence ID" value="NJC42445.1"/>
    <property type="molecule type" value="Genomic_DNA"/>
</dbReference>
<keyword evidence="3" id="KW-1185">Reference proteome</keyword>
<name>A0A7X5YPQ3_9CAUL</name>
<feature type="transmembrane region" description="Helical" evidence="1">
    <location>
        <begin position="41"/>
        <end position="61"/>
    </location>
</feature>
<feature type="transmembrane region" description="Helical" evidence="1">
    <location>
        <begin position="106"/>
        <end position="129"/>
    </location>
</feature>
<comment type="caution">
    <text evidence="2">The sequence shown here is derived from an EMBL/GenBank/DDBJ whole genome shotgun (WGS) entry which is preliminary data.</text>
</comment>
<dbReference type="RefSeq" id="WP_168048661.1">
    <property type="nucleotide sequence ID" value="NZ_JAATJM010000002.1"/>
</dbReference>
<dbReference type="Proteomes" id="UP000587415">
    <property type="component" value="Unassembled WGS sequence"/>
</dbReference>
<sequence length="130" mass="14003">MTAPLMILGQVTEAWIGLALLAVILLALGGWIAVRKPELRAVWPVLLTPLPWIVLTVWAGWHARETGPQTGFHADIWGLLMLGLTLALSVFAVVRASRIRLPVAGLCLVNLGFALIAALFAVMMTTGAWL</sequence>